<proteinExistence type="predicted"/>
<accession>A0A7R8ZM25</accession>
<dbReference type="OrthoDB" id="74575at2759"/>
<sequence>MPKLQGPRLHHRERERTERRTCSAGNLVRRAHLPFCQGAQLLLSPPSANTTPFSVIKNMKVFTLVLVIAGICANGASQKTQKELIQEADKLLSDFKFLQNALRHKWQEVSTARISNNLGKPIGTVFRFKKNNDDYVYRGQITVEAPAKVVFDTIWSKHENFKNWNNELVESRVVARLNDNTMITYSATADKGPIKSRDFVNLCRADVDALKQKYYKAYKSIRYDQVPPVENRIRAFNYVSGFTVVGDPSNPSRSQVNIITHADIKLTLVPAQRLNDNTMITYSATADKGPIKSRDFVNLCRADVDAQKQKYYKAYKSIRYDQVPPVENRIRAFNYVSGFTVVGDPSNPSRSQVNIITHADIKLTLVPAQVVHAIQPKSIRDLIIALAAEAEKNYSADQNLQSGSQTNPTQRTGPQGPNNRNSANTNPFIFSVPILRSSITPQLVGGGS</sequence>
<dbReference type="GO" id="GO:0005789">
    <property type="term" value="C:endoplasmic reticulum membrane"/>
    <property type="evidence" value="ECO:0007669"/>
    <property type="project" value="TreeGrafter"/>
</dbReference>
<dbReference type="InterPro" id="IPR002913">
    <property type="entry name" value="START_lipid-bd_dom"/>
</dbReference>
<dbReference type="InterPro" id="IPR023393">
    <property type="entry name" value="START-like_dom_sf"/>
</dbReference>
<dbReference type="GO" id="GO:0005765">
    <property type="term" value="C:lysosomal membrane"/>
    <property type="evidence" value="ECO:0007669"/>
    <property type="project" value="TreeGrafter"/>
</dbReference>
<evidence type="ECO:0000313" key="1">
    <source>
        <dbReference type="EMBL" id="CAD7225084.1"/>
    </source>
</evidence>
<dbReference type="AlphaFoldDB" id="A0A7R8ZM25"/>
<dbReference type="GO" id="GO:0099044">
    <property type="term" value="P:vesicle tethering to endoplasmic reticulum"/>
    <property type="evidence" value="ECO:0007669"/>
    <property type="project" value="TreeGrafter"/>
</dbReference>
<dbReference type="CDD" id="cd00177">
    <property type="entry name" value="START"/>
    <property type="match status" value="1"/>
</dbReference>
<reference evidence="1" key="1">
    <citation type="submission" date="2020-11" db="EMBL/GenBank/DDBJ databases">
        <authorList>
            <person name="Tran Van P."/>
        </authorList>
    </citation>
    <scope>NUCLEOTIDE SEQUENCE</scope>
</reference>
<organism evidence="1">
    <name type="scientific">Cyprideis torosa</name>
    <dbReference type="NCBI Taxonomy" id="163714"/>
    <lineage>
        <taxon>Eukaryota</taxon>
        <taxon>Metazoa</taxon>
        <taxon>Ecdysozoa</taxon>
        <taxon>Arthropoda</taxon>
        <taxon>Crustacea</taxon>
        <taxon>Oligostraca</taxon>
        <taxon>Ostracoda</taxon>
        <taxon>Podocopa</taxon>
        <taxon>Podocopida</taxon>
        <taxon>Cytherocopina</taxon>
        <taxon>Cytheroidea</taxon>
        <taxon>Cytherideidae</taxon>
        <taxon>Cyprideis</taxon>
    </lineage>
</organism>
<dbReference type="InterPro" id="IPR051869">
    <property type="entry name" value="STARD3"/>
</dbReference>
<dbReference type="EMBL" id="OB660497">
    <property type="protein sequence ID" value="CAD7225084.1"/>
    <property type="molecule type" value="Genomic_DNA"/>
</dbReference>
<gene>
    <name evidence="1" type="ORF">CTOB1V02_LOCUS3032</name>
</gene>
<dbReference type="GO" id="GO:0015485">
    <property type="term" value="F:cholesterol binding"/>
    <property type="evidence" value="ECO:0007669"/>
    <property type="project" value="TreeGrafter"/>
</dbReference>
<dbReference type="GO" id="GO:0140284">
    <property type="term" value="C:endoplasmic reticulum-endosome membrane contact site"/>
    <property type="evidence" value="ECO:0007669"/>
    <property type="project" value="TreeGrafter"/>
</dbReference>
<dbReference type="PROSITE" id="PS50848">
    <property type="entry name" value="START"/>
    <property type="match status" value="2"/>
</dbReference>
<dbReference type="Pfam" id="PF01852">
    <property type="entry name" value="START"/>
    <property type="match status" value="2"/>
</dbReference>
<dbReference type="SUPFAM" id="SSF55961">
    <property type="entry name" value="Bet v1-like"/>
    <property type="match status" value="2"/>
</dbReference>
<dbReference type="GO" id="GO:0031902">
    <property type="term" value="C:late endosome membrane"/>
    <property type="evidence" value="ECO:0007669"/>
    <property type="project" value="TreeGrafter"/>
</dbReference>
<name>A0A7R8ZM25_9CRUS</name>
<dbReference type="PANTHER" id="PTHR46121">
    <property type="entry name" value="STEROIDOGENIC ACUTE REGULATORY PROTEIN-LIKE"/>
    <property type="match status" value="1"/>
</dbReference>
<dbReference type="PANTHER" id="PTHR46121:SF1">
    <property type="entry name" value="STARD3 N-TERMINAL-LIKE PROTEIN"/>
    <property type="match status" value="1"/>
</dbReference>
<dbReference type="Gene3D" id="3.30.530.20">
    <property type="match status" value="2"/>
</dbReference>
<dbReference type="GO" id="GO:0030301">
    <property type="term" value="P:cholesterol transport"/>
    <property type="evidence" value="ECO:0007669"/>
    <property type="project" value="TreeGrafter"/>
</dbReference>
<protein>
    <submittedName>
        <fullName evidence="1">Uncharacterized protein</fullName>
    </submittedName>
</protein>